<dbReference type="InterPro" id="IPR001254">
    <property type="entry name" value="Trypsin_dom"/>
</dbReference>
<sequence>MGDIFRFKALVILTLYVFVNGDNYDEKDDNDDKRSLESDSNELYNTSSKEIPLRVSKMKDSFNDNITISTCKDTEPTAPREIKLINYKSNNNYPYSVSIQRKGSHYASGALVDKKWILTVAGEFYNTRETIKLFRVRLGSVNCKKGGVLIPLKSIEIHPSYVYKEPSFDIAMLRIANGLEFSEYIQPIPLSDIKGRVVSAKFVATYWPRLIINGKILPRAAKERLKSYSMRVSTQRSIPWDKCYMLSQANNYNLHVSSICLEPFISHHSPCMPDAGAPIVADGGLWGITSSWISEDCLTHPSPTIFTRISSSHIRLWIDSLL</sequence>
<keyword evidence="2" id="KW-0378">Hydrolase</keyword>
<feature type="signal peptide" evidence="5">
    <location>
        <begin position="1"/>
        <end position="21"/>
    </location>
</feature>
<dbReference type="RefSeq" id="XP_064075066.1">
    <property type="nucleotide sequence ID" value="XM_064218996.1"/>
</dbReference>
<dbReference type="SUPFAM" id="SSF50494">
    <property type="entry name" value="Trypsin-like serine proteases"/>
    <property type="match status" value="1"/>
</dbReference>
<accession>A0ABM4AUT8</accession>
<feature type="domain" description="Peptidase S1" evidence="6">
    <location>
        <begin position="84"/>
        <end position="322"/>
    </location>
</feature>
<evidence type="ECO:0000256" key="1">
    <source>
        <dbReference type="ARBA" id="ARBA00022670"/>
    </source>
</evidence>
<keyword evidence="7" id="KW-1185">Reference proteome</keyword>
<gene>
    <name evidence="8" type="primary">LOC113399514</name>
</gene>
<keyword evidence="5" id="KW-0732">Signal</keyword>
<dbReference type="PANTHER" id="PTHR24276">
    <property type="entry name" value="POLYSERASE-RELATED"/>
    <property type="match status" value="1"/>
</dbReference>
<keyword evidence="3" id="KW-0720">Serine protease</keyword>
<protein>
    <submittedName>
        <fullName evidence="8">Hypodermin-A-like</fullName>
    </submittedName>
</protein>
<evidence type="ECO:0000313" key="7">
    <source>
        <dbReference type="Proteomes" id="UP001652626"/>
    </source>
</evidence>
<dbReference type="PANTHER" id="PTHR24276:SF98">
    <property type="entry name" value="FI18310P1-RELATED"/>
    <property type="match status" value="1"/>
</dbReference>
<proteinExistence type="predicted"/>
<dbReference type="SMART" id="SM00020">
    <property type="entry name" value="Tryp_SPc"/>
    <property type="match status" value="1"/>
</dbReference>
<reference evidence="8" key="1">
    <citation type="submission" date="2025-08" db="UniProtKB">
        <authorList>
            <consortium name="RefSeq"/>
        </authorList>
    </citation>
    <scope>IDENTIFICATION</scope>
    <source>
        <tissue evidence="8">Whole body</tissue>
    </source>
</reference>
<keyword evidence="4" id="KW-1015">Disulfide bond</keyword>
<evidence type="ECO:0000313" key="8">
    <source>
        <dbReference type="RefSeq" id="XP_064075066.1"/>
    </source>
</evidence>
<evidence type="ECO:0000256" key="4">
    <source>
        <dbReference type="ARBA" id="ARBA00023157"/>
    </source>
</evidence>
<dbReference type="InterPro" id="IPR050430">
    <property type="entry name" value="Peptidase_S1"/>
</dbReference>
<name>A0ABM4AUT8_VANTA</name>
<dbReference type="InterPro" id="IPR043504">
    <property type="entry name" value="Peptidase_S1_PA_chymotrypsin"/>
</dbReference>
<dbReference type="PROSITE" id="PS50240">
    <property type="entry name" value="TRYPSIN_DOM"/>
    <property type="match status" value="1"/>
</dbReference>
<dbReference type="InterPro" id="IPR009003">
    <property type="entry name" value="Peptidase_S1_PA"/>
</dbReference>
<keyword evidence="1" id="KW-0645">Protease</keyword>
<evidence type="ECO:0000256" key="3">
    <source>
        <dbReference type="ARBA" id="ARBA00022825"/>
    </source>
</evidence>
<evidence type="ECO:0000256" key="2">
    <source>
        <dbReference type="ARBA" id="ARBA00022801"/>
    </source>
</evidence>
<dbReference type="GeneID" id="113399514"/>
<organism evidence="7 8">
    <name type="scientific">Vanessa tameamea</name>
    <name type="common">Kamehameha butterfly</name>
    <dbReference type="NCBI Taxonomy" id="334116"/>
    <lineage>
        <taxon>Eukaryota</taxon>
        <taxon>Metazoa</taxon>
        <taxon>Ecdysozoa</taxon>
        <taxon>Arthropoda</taxon>
        <taxon>Hexapoda</taxon>
        <taxon>Insecta</taxon>
        <taxon>Pterygota</taxon>
        <taxon>Neoptera</taxon>
        <taxon>Endopterygota</taxon>
        <taxon>Lepidoptera</taxon>
        <taxon>Glossata</taxon>
        <taxon>Ditrysia</taxon>
        <taxon>Papilionoidea</taxon>
        <taxon>Nymphalidae</taxon>
        <taxon>Nymphalinae</taxon>
        <taxon>Vanessa</taxon>
    </lineage>
</organism>
<feature type="chain" id="PRO_5045744805" evidence="5">
    <location>
        <begin position="22"/>
        <end position="322"/>
    </location>
</feature>
<dbReference type="Gene3D" id="2.40.10.10">
    <property type="entry name" value="Trypsin-like serine proteases"/>
    <property type="match status" value="2"/>
</dbReference>
<dbReference type="Pfam" id="PF00089">
    <property type="entry name" value="Trypsin"/>
    <property type="match status" value="1"/>
</dbReference>
<evidence type="ECO:0000256" key="5">
    <source>
        <dbReference type="SAM" id="SignalP"/>
    </source>
</evidence>
<dbReference type="Proteomes" id="UP001652626">
    <property type="component" value="Chromosome 25"/>
</dbReference>
<evidence type="ECO:0000259" key="6">
    <source>
        <dbReference type="PROSITE" id="PS50240"/>
    </source>
</evidence>